<gene>
    <name evidence="8" type="ORF">CUNI_LOCUS17700</name>
</gene>
<dbReference type="GO" id="GO:0022857">
    <property type="term" value="F:transmembrane transporter activity"/>
    <property type="evidence" value="ECO:0007669"/>
    <property type="project" value="UniProtKB-UniRule"/>
</dbReference>
<keyword evidence="4 7" id="KW-1133">Transmembrane helix</keyword>
<evidence type="ECO:0000313" key="8">
    <source>
        <dbReference type="EMBL" id="CAG5132142.1"/>
    </source>
</evidence>
<feature type="transmembrane region" description="Helical" evidence="7">
    <location>
        <begin position="217"/>
        <end position="241"/>
    </location>
</feature>
<dbReference type="PANTHER" id="PTHR12385">
    <property type="entry name" value="CHOLINE TRANSPORTER-LIKE (SLC FAMILY 44)"/>
    <property type="match status" value="1"/>
</dbReference>
<comment type="caution">
    <text evidence="8">The sequence shown here is derived from an EMBL/GenBank/DDBJ whole genome shotgun (WGS) entry which is preliminary data.</text>
</comment>
<comment type="subcellular location">
    <subcellularLocation>
        <location evidence="7">Cell membrane</location>
        <topology evidence="7">Multi-pass membrane protein</topology>
    </subcellularLocation>
    <subcellularLocation>
        <location evidence="1">Membrane</location>
        <topology evidence="1">Multi-pass membrane protein</topology>
    </subcellularLocation>
</comment>
<proteinExistence type="inferred from homology"/>
<comment type="similarity">
    <text evidence="2 7">Belongs to the CTL (choline transporter-like) family.</text>
</comment>
<evidence type="ECO:0000256" key="5">
    <source>
        <dbReference type="ARBA" id="ARBA00023136"/>
    </source>
</evidence>
<keyword evidence="5 7" id="KW-0472">Membrane</keyword>
<dbReference type="AlphaFoldDB" id="A0A8S3ZVZ4"/>
<dbReference type="PANTHER" id="PTHR12385:SF14">
    <property type="entry name" value="CHOLINE TRANSPORTER-LIKE 2"/>
    <property type="match status" value="1"/>
</dbReference>
<keyword evidence="6" id="KW-0325">Glycoprotein</keyword>
<reference evidence="8" key="1">
    <citation type="submission" date="2021-04" db="EMBL/GenBank/DDBJ databases">
        <authorList>
            <consortium name="Molecular Ecology Group"/>
        </authorList>
    </citation>
    <scope>NUCLEOTIDE SEQUENCE</scope>
</reference>
<evidence type="ECO:0000256" key="1">
    <source>
        <dbReference type="ARBA" id="ARBA00004141"/>
    </source>
</evidence>
<evidence type="ECO:0000313" key="9">
    <source>
        <dbReference type="Proteomes" id="UP000678393"/>
    </source>
</evidence>
<evidence type="ECO:0000256" key="7">
    <source>
        <dbReference type="RuleBase" id="RU368066"/>
    </source>
</evidence>
<dbReference type="Pfam" id="PF04515">
    <property type="entry name" value="Choline_transpo"/>
    <property type="match status" value="1"/>
</dbReference>
<evidence type="ECO:0000256" key="2">
    <source>
        <dbReference type="ARBA" id="ARBA00007168"/>
    </source>
</evidence>
<dbReference type="OrthoDB" id="420519at2759"/>
<accession>A0A8S3ZVZ4</accession>
<feature type="non-terminal residue" evidence="8">
    <location>
        <position position="1"/>
    </location>
</feature>
<evidence type="ECO:0000256" key="6">
    <source>
        <dbReference type="ARBA" id="ARBA00023180"/>
    </source>
</evidence>
<feature type="transmembrane region" description="Helical" evidence="7">
    <location>
        <begin position="190"/>
        <end position="210"/>
    </location>
</feature>
<name>A0A8S3ZVZ4_9EUPU</name>
<keyword evidence="9" id="KW-1185">Reference proteome</keyword>
<dbReference type="InterPro" id="IPR007603">
    <property type="entry name" value="Choline_transptr-like"/>
</dbReference>
<feature type="transmembrane region" description="Helical" evidence="7">
    <location>
        <begin position="550"/>
        <end position="571"/>
    </location>
</feature>
<protein>
    <recommendedName>
        <fullName evidence="7">Choline transporter-like protein</fullName>
    </recommendedName>
</protein>
<feature type="non-terminal residue" evidence="8">
    <location>
        <position position="593"/>
    </location>
</feature>
<dbReference type="EMBL" id="CAJHNH020005112">
    <property type="protein sequence ID" value="CAG5132142.1"/>
    <property type="molecule type" value="Genomic_DNA"/>
</dbReference>
<feature type="transmembrane region" description="Helical" evidence="7">
    <location>
        <begin position="450"/>
        <end position="472"/>
    </location>
</feature>
<feature type="transmembrane region" description="Helical" evidence="7">
    <location>
        <begin position="403"/>
        <end position="429"/>
    </location>
</feature>
<organism evidence="8 9">
    <name type="scientific">Candidula unifasciata</name>
    <dbReference type="NCBI Taxonomy" id="100452"/>
    <lineage>
        <taxon>Eukaryota</taxon>
        <taxon>Metazoa</taxon>
        <taxon>Spiralia</taxon>
        <taxon>Lophotrochozoa</taxon>
        <taxon>Mollusca</taxon>
        <taxon>Gastropoda</taxon>
        <taxon>Heterobranchia</taxon>
        <taxon>Euthyneura</taxon>
        <taxon>Panpulmonata</taxon>
        <taxon>Eupulmonata</taxon>
        <taxon>Stylommatophora</taxon>
        <taxon>Helicina</taxon>
        <taxon>Helicoidea</taxon>
        <taxon>Geomitridae</taxon>
        <taxon>Candidula</taxon>
    </lineage>
</organism>
<evidence type="ECO:0000256" key="3">
    <source>
        <dbReference type="ARBA" id="ARBA00022692"/>
    </source>
</evidence>
<dbReference type="GO" id="GO:0005886">
    <property type="term" value="C:plasma membrane"/>
    <property type="evidence" value="ECO:0007669"/>
    <property type="project" value="UniProtKB-SubCell"/>
</dbReference>
<sequence>TPLKKGYNPCYKGPNKNRSCTDVICCFIFLIFIGGLVVVAYFAYVYGNPKLLIYPQDSEGNLCGMGTKVNKKYLFFFDLVACGRMGPGVFVNGCPTPQVCVEKCPDEDYVFLQNTKDNDKSHLICKDNVNTKSTTKRVEQLVVDGDCAAYYFKSEASNYPVSCLSKPIYEQFLHAKEFGEKIIADVVVCWWMILIGLIIAMTLSLIWITLMRWLSGLMVWLTILAFVAIWLCLTVASWYLYTQAKGKNETLTFYLVWRLTFEKEKLFLAAGIIFGVILTIVLLILLFLCHRIIIAVAIIKQGSRAVGAMWSTLLWPLIPFILQLGVIGLWGIGRAENLADNNITFSNGSYDYDAIRRRSSNLFEEIPCDANDTSSDLGRFCGFIKYGKGNYTIYLQIFNLFMFFWLVNFVSALGQLTLSGAFASWYWAFNKPKDIPMFPVLGALWRCFRYHLGSLAFGSLLIAIVQLIRAFLEYLDSKLKGTENPIAKFLLKCLKCCFWCLEKFLKFLCKNAYIMMAVYGNNFCSSAKRAFDLILRNCVRAFVLDKVTDFLLFVSKLVIVGAVGVIAYFFFDGRIDFLKEYQPVLNFYIVPIV</sequence>
<comment type="function">
    <text evidence="7">Choline transporter.</text>
</comment>
<dbReference type="Proteomes" id="UP000678393">
    <property type="component" value="Unassembled WGS sequence"/>
</dbReference>
<keyword evidence="3 7" id="KW-0812">Transmembrane</keyword>
<evidence type="ECO:0000256" key="4">
    <source>
        <dbReference type="ARBA" id="ARBA00022989"/>
    </source>
</evidence>
<feature type="transmembrane region" description="Helical" evidence="7">
    <location>
        <begin position="310"/>
        <end position="332"/>
    </location>
</feature>
<feature type="transmembrane region" description="Helical" evidence="7">
    <location>
        <begin position="21"/>
        <end position="46"/>
    </location>
</feature>
<feature type="transmembrane region" description="Helical" evidence="7">
    <location>
        <begin position="266"/>
        <end position="289"/>
    </location>
</feature>